<comment type="caution">
    <text evidence="1">The sequence shown here is derived from an EMBL/GenBank/DDBJ whole genome shotgun (WGS) entry which is preliminary data.</text>
</comment>
<reference evidence="2" key="1">
    <citation type="submission" date="2018-10" db="EMBL/GenBank/DDBJ databases">
        <title>FDA dAtabase for Regulatory Grade micrObial Sequences (FDA-ARGOS): Supporting development and validation of Infectious Disease Dx tests.</title>
        <authorList>
            <person name="Minogue T."/>
            <person name="Wolcott M."/>
            <person name="Wasieloski L."/>
            <person name="Aguilar W."/>
            <person name="Moore D."/>
            <person name="Jaissle J."/>
            <person name="Tallon L."/>
            <person name="Sadzewicz L."/>
            <person name="Zhao X."/>
            <person name="Vavikolanu K."/>
            <person name="Mehta A."/>
            <person name="Aluvathingal J."/>
            <person name="Nadendla S."/>
            <person name="Yan Y."/>
            <person name="Sichtig H."/>
        </authorList>
    </citation>
    <scope>NUCLEOTIDE SEQUENCE [LARGE SCALE GENOMIC DNA]</scope>
    <source>
        <strain evidence="2">FDAARGOS_588</strain>
    </source>
</reference>
<evidence type="ECO:0000313" key="1">
    <source>
        <dbReference type="EMBL" id="RPA29379.1"/>
    </source>
</evidence>
<accession>A0AAX1XFT0</accession>
<name>A0AAX1XFT0_BURML</name>
<dbReference type="EMBL" id="RKJW01000001">
    <property type="protein sequence ID" value="RPA29379.1"/>
    <property type="molecule type" value="Genomic_DNA"/>
</dbReference>
<dbReference type="Proteomes" id="UP000269379">
    <property type="component" value="Unassembled WGS sequence"/>
</dbReference>
<gene>
    <name evidence="1" type="ORF">EGT70_07415</name>
</gene>
<dbReference type="AlphaFoldDB" id="A0AAX1XFT0"/>
<organism evidence="1 2">
    <name type="scientific">Burkholderia mallei</name>
    <name type="common">Pseudomonas mallei</name>
    <dbReference type="NCBI Taxonomy" id="13373"/>
    <lineage>
        <taxon>Bacteria</taxon>
        <taxon>Pseudomonadati</taxon>
        <taxon>Pseudomonadota</taxon>
        <taxon>Betaproteobacteria</taxon>
        <taxon>Burkholderiales</taxon>
        <taxon>Burkholderiaceae</taxon>
        <taxon>Burkholderia</taxon>
        <taxon>pseudomallei group</taxon>
    </lineage>
</organism>
<sequence length="89" mass="9636">MTTRAGRDRSREWPRRPAGIAADRVDRALALHRDCPIACRRCGATRRRTAPPAGIGVDIGVIIECMVPPFAFRIFGAAIPAIVSAARRG</sequence>
<protein>
    <submittedName>
        <fullName evidence="1">Uncharacterized protein</fullName>
    </submittedName>
</protein>
<proteinExistence type="predicted"/>
<evidence type="ECO:0000313" key="2">
    <source>
        <dbReference type="Proteomes" id="UP000269379"/>
    </source>
</evidence>